<evidence type="ECO:0000259" key="2">
    <source>
        <dbReference type="PROSITE" id="PS50835"/>
    </source>
</evidence>
<evidence type="ECO:0000313" key="4">
    <source>
        <dbReference type="Proteomes" id="UP000268727"/>
    </source>
</evidence>
<protein>
    <recommendedName>
        <fullName evidence="2">Ig-like domain-containing protein</fullName>
    </recommendedName>
</protein>
<keyword evidence="1" id="KW-0732">Signal</keyword>
<dbReference type="RefSeq" id="WP_148089041.1">
    <property type="nucleotide sequence ID" value="NZ_RJKM01000001.1"/>
</dbReference>
<dbReference type="Proteomes" id="UP000268727">
    <property type="component" value="Unassembled WGS sequence"/>
</dbReference>
<feature type="chain" id="PRO_5018081198" description="Ig-like domain-containing protein" evidence="1">
    <location>
        <begin position="30"/>
        <end position="114"/>
    </location>
</feature>
<feature type="signal peptide" evidence="1">
    <location>
        <begin position="1"/>
        <end position="29"/>
    </location>
</feature>
<dbReference type="InterPro" id="IPR007110">
    <property type="entry name" value="Ig-like_dom"/>
</dbReference>
<name>A0A3N1HHS4_9PSEU</name>
<accession>A0A3N1HHS4</accession>
<organism evidence="3 4">
    <name type="scientific">Saccharothrix texasensis</name>
    <dbReference type="NCBI Taxonomy" id="103734"/>
    <lineage>
        <taxon>Bacteria</taxon>
        <taxon>Bacillati</taxon>
        <taxon>Actinomycetota</taxon>
        <taxon>Actinomycetes</taxon>
        <taxon>Pseudonocardiales</taxon>
        <taxon>Pseudonocardiaceae</taxon>
        <taxon>Saccharothrix</taxon>
    </lineage>
</organism>
<dbReference type="EMBL" id="RJKM01000001">
    <property type="protein sequence ID" value="ROP42050.1"/>
    <property type="molecule type" value="Genomic_DNA"/>
</dbReference>
<gene>
    <name evidence="3" type="ORF">EDD40_7541</name>
</gene>
<evidence type="ECO:0000313" key="3">
    <source>
        <dbReference type="EMBL" id="ROP42050.1"/>
    </source>
</evidence>
<sequence>MSRTGKSLRAVVVALGGAALLAAAPTASAAPTVQVLCETGGNAYFCDVLVSGAVGPTTINWAKNGSAMPASDNMSYVYQSCRGGTYLSLTATVTDSTGASADTFSFSCSSAPWP</sequence>
<reference evidence="3 4" key="1">
    <citation type="submission" date="2018-11" db="EMBL/GenBank/DDBJ databases">
        <title>Sequencing the genomes of 1000 actinobacteria strains.</title>
        <authorList>
            <person name="Klenk H.-P."/>
        </authorList>
    </citation>
    <scope>NUCLEOTIDE SEQUENCE [LARGE SCALE GENOMIC DNA]</scope>
    <source>
        <strain evidence="3 4">DSM 44231</strain>
    </source>
</reference>
<dbReference type="AlphaFoldDB" id="A0A3N1HHS4"/>
<evidence type="ECO:0000256" key="1">
    <source>
        <dbReference type="SAM" id="SignalP"/>
    </source>
</evidence>
<comment type="caution">
    <text evidence="3">The sequence shown here is derived from an EMBL/GenBank/DDBJ whole genome shotgun (WGS) entry which is preliminary data.</text>
</comment>
<feature type="domain" description="Ig-like" evidence="2">
    <location>
        <begin position="25"/>
        <end position="114"/>
    </location>
</feature>
<dbReference type="PROSITE" id="PS50835">
    <property type="entry name" value="IG_LIKE"/>
    <property type="match status" value="1"/>
</dbReference>
<keyword evidence="4" id="KW-1185">Reference proteome</keyword>
<dbReference type="OrthoDB" id="3541754at2"/>
<proteinExistence type="predicted"/>